<name>A0AAV5WPK9_9BILA</name>
<gene>
    <name evidence="1" type="ORF">PFISCL1PPCAC_25366</name>
</gene>
<reference evidence="1" key="1">
    <citation type="submission" date="2023-10" db="EMBL/GenBank/DDBJ databases">
        <title>Genome assembly of Pristionchus species.</title>
        <authorList>
            <person name="Yoshida K."/>
            <person name="Sommer R.J."/>
        </authorList>
    </citation>
    <scope>NUCLEOTIDE SEQUENCE</scope>
    <source>
        <strain evidence="1">RS5133</strain>
    </source>
</reference>
<evidence type="ECO:0000313" key="2">
    <source>
        <dbReference type="Proteomes" id="UP001432322"/>
    </source>
</evidence>
<keyword evidence="2" id="KW-1185">Reference proteome</keyword>
<feature type="non-terminal residue" evidence="1">
    <location>
        <position position="1"/>
    </location>
</feature>
<organism evidence="1 2">
    <name type="scientific">Pristionchus fissidentatus</name>
    <dbReference type="NCBI Taxonomy" id="1538716"/>
    <lineage>
        <taxon>Eukaryota</taxon>
        <taxon>Metazoa</taxon>
        <taxon>Ecdysozoa</taxon>
        <taxon>Nematoda</taxon>
        <taxon>Chromadorea</taxon>
        <taxon>Rhabditida</taxon>
        <taxon>Rhabditina</taxon>
        <taxon>Diplogasteromorpha</taxon>
        <taxon>Diplogasteroidea</taxon>
        <taxon>Neodiplogasteridae</taxon>
        <taxon>Pristionchus</taxon>
    </lineage>
</organism>
<comment type="caution">
    <text evidence="1">The sequence shown here is derived from an EMBL/GenBank/DDBJ whole genome shotgun (WGS) entry which is preliminary data.</text>
</comment>
<sequence>RSEQFISDIARLFGHGAQLDANVKLGLLDFRFGRPLRCCVAGNDDGGEDCETGDHFRNSKFVAFFSTFLARSRELYPL</sequence>
<accession>A0AAV5WPK9</accession>
<evidence type="ECO:0000313" key="1">
    <source>
        <dbReference type="EMBL" id="GMT34069.1"/>
    </source>
</evidence>
<dbReference type="EMBL" id="BTSY01000006">
    <property type="protein sequence ID" value="GMT34069.1"/>
    <property type="molecule type" value="Genomic_DNA"/>
</dbReference>
<proteinExistence type="predicted"/>
<protein>
    <submittedName>
        <fullName evidence="1">Uncharacterized protein</fullName>
    </submittedName>
</protein>
<feature type="non-terminal residue" evidence="1">
    <location>
        <position position="78"/>
    </location>
</feature>
<dbReference type="AlphaFoldDB" id="A0AAV5WPK9"/>
<dbReference type="Proteomes" id="UP001432322">
    <property type="component" value="Unassembled WGS sequence"/>
</dbReference>